<feature type="transmembrane region" description="Helical" evidence="1">
    <location>
        <begin position="12"/>
        <end position="35"/>
    </location>
</feature>
<keyword evidence="1" id="KW-0812">Transmembrane</keyword>
<evidence type="ECO:0000256" key="1">
    <source>
        <dbReference type="SAM" id="Phobius"/>
    </source>
</evidence>
<proteinExistence type="predicted"/>
<name>A0ABU5U598_9CYAN</name>
<evidence type="ECO:0000313" key="3">
    <source>
        <dbReference type="Proteomes" id="UP001301728"/>
    </source>
</evidence>
<accession>A0ABU5U598</accession>
<keyword evidence="1" id="KW-1133">Transmembrane helix</keyword>
<keyword evidence="3" id="KW-1185">Reference proteome</keyword>
<keyword evidence="1" id="KW-0472">Membrane</keyword>
<dbReference type="EMBL" id="JAYGHT010000170">
    <property type="protein sequence ID" value="MEA5522362.1"/>
    <property type="molecule type" value="Genomic_DNA"/>
</dbReference>
<comment type="caution">
    <text evidence="2">The sequence shown here is derived from an EMBL/GenBank/DDBJ whole genome shotgun (WGS) entry which is preliminary data.</text>
</comment>
<evidence type="ECO:0000313" key="2">
    <source>
        <dbReference type="EMBL" id="MEA5522362.1"/>
    </source>
</evidence>
<sequence length="244" mass="26229">MNELVVFNAHPATVIIIAGAVMVTPFHALATYVFSGASARKGLIIGAAFLVFGAVMAWVCLGNVPARGGPAGGAIVGVAWILPSAVLIAFRRWFLAEPLSQKWLVGLQIWRVIGGLFLLEMARGHIPGSFAYPAGLGDIAVGVLALWVLLAHRKRPDIARRGVLAVLALGVLDFLGAFFFGNTSMPGPMQLFPSDRPNLLLQYPTGMIPLFLVPYAIFFHTLSWLTLRQQAATPTQRPRTPGHV</sequence>
<feature type="transmembrane region" description="Helical" evidence="1">
    <location>
        <begin position="42"/>
        <end position="64"/>
    </location>
</feature>
<feature type="transmembrane region" description="Helical" evidence="1">
    <location>
        <begin position="131"/>
        <end position="150"/>
    </location>
</feature>
<gene>
    <name evidence="2" type="ORF">VB854_25835</name>
</gene>
<feature type="transmembrane region" description="Helical" evidence="1">
    <location>
        <begin position="201"/>
        <end position="227"/>
    </location>
</feature>
<dbReference type="Proteomes" id="UP001301728">
    <property type="component" value="Unassembled WGS sequence"/>
</dbReference>
<protein>
    <submittedName>
        <fullName evidence="2">Uncharacterized protein</fullName>
    </submittedName>
</protein>
<reference evidence="2 3" key="1">
    <citation type="submission" date="2023-12" db="EMBL/GenBank/DDBJ databases">
        <title>Baltic Sea Cyanobacteria.</title>
        <authorList>
            <person name="Delbaje E."/>
            <person name="Fewer D.P."/>
            <person name="Shishido T.K."/>
        </authorList>
    </citation>
    <scope>NUCLEOTIDE SEQUENCE [LARGE SCALE GENOMIC DNA]</scope>
    <source>
        <strain evidence="2 3">CCNP 1315</strain>
    </source>
</reference>
<organism evidence="2 3">
    <name type="scientific">Limnoraphis robusta CCNP1315</name>
    <dbReference type="NCBI Taxonomy" id="3110306"/>
    <lineage>
        <taxon>Bacteria</taxon>
        <taxon>Bacillati</taxon>
        <taxon>Cyanobacteriota</taxon>
        <taxon>Cyanophyceae</taxon>
        <taxon>Oscillatoriophycideae</taxon>
        <taxon>Oscillatoriales</taxon>
        <taxon>Sirenicapillariaceae</taxon>
        <taxon>Limnoraphis</taxon>
    </lineage>
</organism>
<dbReference type="RefSeq" id="WP_323307018.1">
    <property type="nucleotide sequence ID" value="NZ_JAYGHT010000170.1"/>
</dbReference>
<feature type="transmembrane region" description="Helical" evidence="1">
    <location>
        <begin position="70"/>
        <end position="90"/>
    </location>
</feature>
<feature type="transmembrane region" description="Helical" evidence="1">
    <location>
        <begin position="162"/>
        <end position="181"/>
    </location>
</feature>